<evidence type="ECO:0000313" key="5">
    <source>
        <dbReference type="EMBL" id="TMR05701.1"/>
    </source>
</evidence>
<feature type="domain" description="Leucine-binding protein" evidence="4">
    <location>
        <begin position="47"/>
        <end position="396"/>
    </location>
</feature>
<keyword evidence="2 3" id="KW-0732">Signal</keyword>
<dbReference type="Proteomes" id="UP000309174">
    <property type="component" value="Unassembled WGS sequence"/>
</dbReference>
<dbReference type="Pfam" id="PF13458">
    <property type="entry name" value="Peripla_BP_6"/>
    <property type="match status" value="1"/>
</dbReference>
<dbReference type="InterPro" id="IPR051010">
    <property type="entry name" value="BCAA_transport"/>
</dbReference>
<comment type="similarity">
    <text evidence="1">Belongs to the leucine-binding protein family.</text>
</comment>
<evidence type="ECO:0000256" key="3">
    <source>
        <dbReference type="SAM" id="SignalP"/>
    </source>
</evidence>
<dbReference type="InterPro" id="IPR028081">
    <property type="entry name" value="Leu-bd"/>
</dbReference>
<dbReference type="EMBL" id="VCKW01000018">
    <property type="protein sequence ID" value="TMR05701.1"/>
    <property type="molecule type" value="Genomic_DNA"/>
</dbReference>
<dbReference type="CDD" id="cd06341">
    <property type="entry name" value="PBP1_ABC_ligand_binding-like"/>
    <property type="match status" value="1"/>
</dbReference>
<evidence type="ECO:0000259" key="4">
    <source>
        <dbReference type="Pfam" id="PF13458"/>
    </source>
</evidence>
<proteinExistence type="inferred from homology"/>
<dbReference type="OrthoDB" id="4482263at2"/>
<evidence type="ECO:0000256" key="1">
    <source>
        <dbReference type="ARBA" id="ARBA00010062"/>
    </source>
</evidence>
<name>A0A5C4JIU3_9ACTN</name>
<feature type="chain" id="PRO_5022928280" evidence="3">
    <location>
        <begin position="29"/>
        <end position="419"/>
    </location>
</feature>
<dbReference type="AlphaFoldDB" id="A0A5C4JIU3"/>
<sequence>MPRRVFGRSGRGLAAMACIAALASGAVACGSGGEQSPSPSGHSAAKLRIGVLANVTGPLPSGEENAPPVLKAWAKYVNADGGISGHQVEMVVADTKGDAPTATTAARRIASDKSIVAVILFDAATEALIADTITKAGLPVIGGMGYATNAWGKMPNWFPLTTSIPSIFNMGMVLGKTLGAHTTALTICAEIPGCAQAGPVVQKASESQGMKYAGTLKISSSAPSHMAECLRIKKENVDYVMLGAATATAALRVANECGQQGYTGRWGLFGGVVVPKAMRENDPGVRLDLALNSFPWFADAPPVRRYRDVMSQQGVPEPVWGDPHSTAAYATVELFRKALQDAVSVLPTSPGRRDVIAAYGRVTDENLGGLLPQKVTFHAGQPAQPIACYWFGSFKSGQFGDGDLGKPVCDPPQLRAVAK</sequence>
<reference evidence="5 6" key="1">
    <citation type="submission" date="2019-05" db="EMBL/GenBank/DDBJ databases">
        <title>Draft genome sequence of Actinomadura sp. 14C53.</title>
        <authorList>
            <person name="Saricaoglu S."/>
            <person name="Isik K."/>
        </authorList>
    </citation>
    <scope>NUCLEOTIDE SEQUENCE [LARGE SCALE GENOMIC DNA]</scope>
    <source>
        <strain evidence="5 6">14C53</strain>
    </source>
</reference>
<evidence type="ECO:0000256" key="2">
    <source>
        <dbReference type="ARBA" id="ARBA00022729"/>
    </source>
</evidence>
<keyword evidence="6" id="KW-1185">Reference proteome</keyword>
<accession>A0A5C4JIU3</accession>
<evidence type="ECO:0000313" key="6">
    <source>
        <dbReference type="Proteomes" id="UP000309174"/>
    </source>
</evidence>
<organism evidence="5 6">
    <name type="scientific">Actinomadura soli</name>
    <dbReference type="NCBI Taxonomy" id="2508997"/>
    <lineage>
        <taxon>Bacteria</taxon>
        <taxon>Bacillati</taxon>
        <taxon>Actinomycetota</taxon>
        <taxon>Actinomycetes</taxon>
        <taxon>Streptosporangiales</taxon>
        <taxon>Thermomonosporaceae</taxon>
        <taxon>Actinomadura</taxon>
    </lineage>
</organism>
<dbReference type="PROSITE" id="PS51257">
    <property type="entry name" value="PROKAR_LIPOPROTEIN"/>
    <property type="match status" value="1"/>
</dbReference>
<dbReference type="SUPFAM" id="SSF53822">
    <property type="entry name" value="Periplasmic binding protein-like I"/>
    <property type="match status" value="1"/>
</dbReference>
<dbReference type="InterPro" id="IPR028082">
    <property type="entry name" value="Peripla_BP_I"/>
</dbReference>
<feature type="signal peptide" evidence="3">
    <location>
        <begin position="1"/>
        <end position="28"/>
    </location>
</feature>
<comment type="caution">
    <text evidence="5">The sequence shown here is derived from an EMBL/GenBank/DDBJ whole genome shotgun (WGS) entry which is preliminary data.</text>
</comment>
<dbReference type="Gene3D" id="3.40.50.2300">
    <property type="match status" value="2"/>
</dbReference>
<protein>
    <submittedName>
        <fullName evidence="5">Branched-chain amino acid ABC transporter substrate-binding protein</fullName>
    </submittedName>
</protein>
<gene>
    <name evidence="5" type="ORF">ETD83_05530</name>
</gene>
<dbReference type="RefSeq" id="WP_138643954.1">
    <property type="nucleotide sequence ID" value="NZ_VCKW01000018.1"/>
</dbReference>
<dbReference type="PANTHER" id="PTHR30483:SF38">
    <property type="entry name" value="BLR7848 PROTEIN"/>
    <property type="match status" value="1"/>
</dbReference>
<dbReference type="PANTHER" id="PTHR30483">
    <property type="entry name" value="LEUCINE-SPECIFIC-BINDING PROTEIN"/>
    <property type="match status" value="1"/>
</dbReference>